<comment type="domain">
    <text evidence="11">The DHHC domain is required for palmitoyltransferase activity.</text>
</comment>
<evidence type="ECO:0000256" key="5">
    <source>
        <dbReference type="ARBA" id="ARBA00023136"/>
    </source>
</evidence>
<keyword evidence="4 11" id="KW-1133">Transmembrane helix</keyword>
<evidence type="ECO:0000313" key="15">
    <source>
        <dbReference type="Proteomes" id="UP000593566"/>
    </source>
</evidence>
<dbReference type="AlphaFoldDB" id="A0A8H6CLJ5"/>
<feature type="region of interest" description="Disordered" evidence="12">
    <location>
        <begin position="101"/>
        <end position="156"/>
    </location>
</feature>
<evidence type="ECO:0000259" key="13">
    <source>
        <dbReference type="Pfam" id="PF01529"/>
    </source>
</evidence>
<evidence type="ECO:0000256" key="2">
    <source>
        <dbReference type="ARBA" id="ARBA00022679"/>
    </source>
</evidence>
<sequence>MAPNASINKATNLWVSRVIPLILIGLVGYVSWVEIKLLCVDYLLRPSTTLHTPRPGPAIGILVIYSVLLLLFVFTYARLLFTVTVTPGYVPRCSQWRALRESKTKAKGRRNQRHRKRSSQSSNGSTGENAGGESAENGRISGHNYGGGASTAPTTTEAAPGLQDFYSRDAFVCQTDGRPNWCSTCLNWKPDRAHHCREIERCVRKMDHFCPWVGGVVSETSFKFFIQFVGWSAIYCVFNLTVAAYFLAEYRRETHSLHVHWLVVVCLGALFGLFNLGMTGSSLQFALINTTTIENLSRRTLVWTLAIHMPKPPETSIGFRTVSFSTATLTTESDAPAEEQASGAIKTFAILHTKPGENPFDLGPYQNFKTVMGDHWYDWLLPIRFSPCCNHDRRDGQFAMGPVVQRMRAAAGIASVEEISDEKMHRKPKRRRRQSHRARAAVAAPETDSNQDEKKGRDTGHNRDEADDIDLEAGLGHTNGHVH</sequence>
<comment type="caution">
    <text evidence="14">The sequence shown here is derived from an EMBL/GenBank/DDBJ whole genome shotgun (WGS) entry which is preliminary data.</text>
</comment>
<evidence type="ECO:0000256" key="8">
    <source>
        <dbReference type="ARBA" id="ARBA00023315"/>
    </source>
</evidence>
<dbReference type="GO" id="GO:0005794">
    <property type="term" value="C:Golgi apparatus"/>
    <property type="evidence" value="ECO:0007669"/>
    <property type="project" value="TreeGrafter"/>
</dbReference>
<keyword evidence="6" id="KW-0564">Palmitate</keyword>
<evidence type="ECO:0000256" key="11">
    <source>
        <dbReference type="RuleBase" id="RU079119"/>
    </source>
</evidence>
<feature type="compositionally biased region" description="Basic residues" evidence="12">
    <location>
        <begin position="425"/>
        <end position="439"/>
    </location>
</feature>
<reference evidence="14 15" key="1">
    <citation type="journal article" date="2020" name="Genomics">
        <title>Complete, high-quality genomes from long-read metagenomic sequencing of two wolf lichen thalli reveals enigmatic genome architecture.</title>
        <authorList>
            <person name="McKenzie S.K."/>
            <person name="Walston R.F."/>
            <person name="Allen J.L."/>
        </authorList>
    </citation>
    <scope>NUCLEOTIDE SEQUENCE [LARGE SCALE GENOMIC DNA]</scope>
    <source>
        <strain evidence="14">WasteWater1</strain>
    </source>
</reference>
<feature type="transmembrane region" description="Helical" evidence="11">
    <location>
        <begin position="56"/>
        <end position="77"/>
    </location>
</feature>
<evidence type="ECO:0000256" key="3">
    <source>
        <dbReference type="ARBA" id="ARBA00022692"/>
    </source>
</evidence>
<dbReference type="PROSITE" id="PS50216">
    <property type="entry name" value="DHHC"/>
    <property type="match status" value="1"/>
</dbReference>
<dbReference type="GO" id="GO:0016020">
    <property type="term" value="C:membrane"/>
    <property type="evidence" value="ECO:0007669"/>
    <property type="project" value="UniProtKB-SubCell"/>
</dbReference>
<feature type="domain" description="Palmitoyltransferase DHHC" evidence="13">
    <location>
        <begin position="178"/>
        <end position="297"/>
    </location>
</feature>
<dbReference type="InterPro" id="IPR001594">
    <property type="entry name" value="Palmitoyltrfase_DHHC"/>
</dbReference>
<evidence type="ECO:0000256" key="4">
    <source>
        <dbReference type="ARBA" id="ARBA00022989"/>
    </source>
</evidence>
<protein>
    <recommendedName>
        <fullName evidence="11">Palmitoyltransferase</fullName>
        <ecNumber evidence="11">2.3.1.225</ecNumber>
    </recommendedName>
</protein>
<dbReference type="PANTHER" id="PTHR22883">
    <property type="entry name" value="ZINC FINGER DHHC DOMAIN CONTAINING PROTEIN"/>
    <property type="match status" value="1"/>
</dbReference>
<dbReference type="Proteomes" id="UP000593566">
    <property type="component" value="Unassembled WGS sequence"/>
</dbReference>
<dbReference type="GO" id="GO:0019706">
    <property type="term" value="F:protein-cysteine S-palmitoyltransferase activity"/>
    <property type="evidence" value="ECO:0007669"/>
    <property type="project" value="UniProtKB-EC"/>
</dbReference>
<gene>
    <name evidence="14" type="ORF">HO133_009683</name>
</gene>
<name>A0A8H6CLJ5_9LECA</name>
<feature type="compositionally biased region" description="Low complexity" evidence="12">
    <location>
        <begin position="121"/>
        <end position="138"/>
    </location>
</feature>
<keyword evidence="2 11" id="KW-0808">Transferase</keyword>
<organism evidence="14 15">
    <name type="scientific">Letharia lupina</name>
    <dbReference type="NCBI Taxonomy" id="560253"/>
    <lineage>
        <taxon>Eukaryota</taxon>
        <taxon>Fungi</taxon>
        <taxon>Dikarya</taxon>
        <taxon>Ascomycota</taxon>
        <taxon>Pezizomycotina</taxon>
        <taxon>Lecanoromycetes</taxon>
        <taxon>OSLEUM clade</taxon>
        <taxon>Lecanoromycetidae</taxon>
        <taxon>Lecanorales</taxon>
        <taxon>Lecanorineae</taxon>
        <taxon>Parmeliaceae</taxon>
        <taxon>Letharia</taxon>
    </lineage>
</organism>
<proteinExistence type="inferred from homology"/>
<dbReference type="GO" id="GO:0005783">
    <property type="term" value="C:endoplasmic reticulum"/>
    <property type="evidence" value="ECO:0007669"/>
    <property type="project" value="TreeGrafter"/>
</dbReference>
<dbReference type="GO" id="GO:0006612">
    <property type="term" value="P:protein targeting to membrane"/>
    <property type="evidence" value="ECO:0007669"/>
    <property type="project" value="TreeGrafter"/>
</dbReference>
<evidence type="ECO:0000256" key="10">
    <source>
        <dbReference type="ARBA" id="ARBA00048048"/>
    </source>
</evidence>
<keyword evidence="7" id="KW-0449">Lipoprotein</keyword>
<feature type="compositionally biased region" description="Basic and acidic residues" evidence="12">
    <location>
        <begin position="451"/>
        <end position="464"/>
    </location>
</feature>
<feature type="transmembrane region" description="Helical" evidence="11">
    <location>
        <begin position="224"/>
        <end position="247"/>
    </location>
</feature>
<comment type="subcellular location">
    <subcellularLocation>
        <location evidence="1">Membrane</location>
        <topology evidence="1">Multi-pass membrane protein</topology>
    </subcellularLocation>
</comment>
<evidence type="ECO:0000256" key="12">
    <source>
        <dbReference type="SAM" id="MobiDB-lite"/>
    </source>
</evidence>
<evidence type="ECO:0000313" key="14">
    <source>
        <dbReference type="EMBL" id="KAF6225683.1"/>
    </source>
</evidence>
<dbReference type="Pfam" id="PF01529">
    <property type="entry name" value="DHHC"/>
    <property type="match status" value="1"/>
</dbReference>
<evidence type="ECO:0000256" key="1">
    <source>
        <dbReference type="ARBA" id="ARBA00004141"/>
    </source>
</evidence>
<feature type="transmembrane region" description="Helical" evidence="11">
    <location>
        <begin position="259"/>
        <end position="278"/>
    </location>
</feature>
<comment type="similarity">
    <text evidence="9">Belongs to the DHHC palmitoyltransferase family. PFA5 subfamily.</text>
</comment>
<dbReference type="EC" id="2.3.1.225" evidence="11"/>
<feature type="compositionally biased region" description="Basic residues" evidence="12">
    <location>
        <begin position="105"/>
        <end position="118"/>
    </location>
</feature>
<keyword evidence="5 11" id="KW-0472">Membrane</keyword>
<feature type="transmembrane region" description="Helical" evidence="11">
    <location>
        <begin position="18"/>
        <end position="44"/>
    </location>
</feature>
<dbReference type="InterPro" id="IPR039859">
    <property type="entry name" value="PFA4/ZDH16/20/ERF2-like"/>
</dbReference>
<accession>A0A8H6CLJ5</accession>
<keyword evidence="15" id="KW-1185">Reference proteome</keyword>
<keyword evidence="3 11" id="KW-0812">Transmembrane</keyword>
<evidence type="ECO:0000256" key="7">
    <source>
        <dbReference type="ARBA" id="ARBA00023288"/>
    </source>
</evidence>
<evidence type="ECO:0000256" key="6">
    <source>
        <dbReference type="ARBA" id="ARBA00023139"/>
    </source>
</evidence>
<feature type="region of interest" description="Disordered" evidence="12">
    <location>
        <begin position="419"/>
        <end position="483"/>
    </location>
</feature>
<dbReference type="PANTHER" id="PTHR22883:SF23">
    <property type="entry name" value="PALMITOYLTRANSFERASE ZDHHC6"/>
    <property type="match status" value="1"/>
</dbReference>
<comment type="catalytic activity">
    <reaction evidence="10 11">
        <text>L-cysteinyl-[protein] + hexadecanoyl-CoA = S-hexadecanoyl-L-cysteinyl-[protein] + CoA</text>
        <dbReference type="Rhea" id="RHEA:36683"/>
        <dbReference type="Rhea" id="RHEA-COMP:10131"/>
        <dbReference type="Rhea" id="RHEA-COMP:11032"/>
        <dbReference type="ChEBI" id="CHEBI:29950"/>
        <dbReference type="ChEBI" id="CHEBI:57287"/>
        <dbReference type="ChEBI" id="CHEBI:57379"/>
        <dbReference type="ChEBI" id="CHEBI:74151"/>
        <dbReference type="EC" id="2.3.1.225"/>
    </reaction>
</comment>
<evidence type="ECO:0000256" key="9">
    <source>
        <dbReference type="ARBA" id="ARBA00038298"/>
    </source>
</evidence>
<dbReference type="GeneID" id="59338078"/>
<dbReference type="EMBL" id="JACCJB010000007">
    <property type="protein sequence ID" value="KAF6225683.1"/>
    <property type="molecule type" value="Genomic_DNA"/>
</dbReference>
<keyword evidence="8 11" id="KW-0012">Acyltransferase</keyword>
<dbReference type="RefSeq" id="XP_037154392.1">
    <property type="nucleotide sequence ID" value="XM_037300544.1"/>
</dbReference>